<dbReference type="Gene3D" id="2.60.120.260">
    <property type="entry name" value="Galactose-binding domain-like"/>
    <property type="match status" value="1"/>
</dbReference>
<dbReference type="InterPro" id="IPR050640">
    <property type="entry name" value="Bact_2-comp_sensor_kinase"/>
</dbReference>
<dbReference type="Pfam" id="PF07695">
    <property type="entry name" value="7TMR-DISM_7TM"/>
    <property type="match status" value="1"/>
</dbReference>
<dbReference type="RefSeq" id="WP_135771072.1">
    <property type="nucleotide sequence ID" value="NZ_RQFT01000008.1"/>
</dbReference>
<dbReference type="EMBL" id="RQFT01000008">
    <property type="protein sequence ID" value="TGL06699.1"/>
    <property type="molecule type" value="Genomic_DNA"/>
</dbReference>
<reference evidence="4 5" key="1">
    <citation type="journal article" date="2019" name="PLoS Negl. Trop. Dis.">
        <title>Revisiting the worldwide diversity of Leptospira species in the environment.</title>
        <authorList>
            <person name="Vincent A.T."/>
            <person name="Schiettekatte O."/>
            <person name="Bourhy P."/>
            <person name="Veyrier F.J."/>
            <person name="Picardeau M."/>
        </authorList>
    </citation>
    <scope>NUCLEOTIDE SEQUENCE [LARGE SCALE GENOMIC DNA]</scope>
    <source>
        <strain evidence="4 5">201800273</strain>
    </source>
</reference>
<evidence type="ECO:0000259" key="3">
    <source>
        <dbReference type="Pfam" id="PF07695"/>
    </source>
</evidence>
<evidence type="ECO:0000256" key="1">
    <source>
        <dbReference type="SAM" id="Phobius"/>
    </source>
</evidence>
<dbReference type="SUPFAM" id="SSF49785">
    <property type="entry name" value="Galactose-binding domain-like"/>
    <property type="match status" value="1"/>
</dbReference>
<dbReference type="Proteomes" id="UP000297641">
    <property type="component" value="Unassembled WGS sequence"/>
</dbReference>
<dbReference type="Pfam" id="PF06580">
    <property type="entry name" value="His_kinase"/>
    <property type="match status" value="1"/>
</dbReference>
<keyword evidence="1" id="KW-1133">Transmembrane helix</keyword>
<feature type="transmembrane region" description="Helical" evidence="1">
    <location>
        <begin position="217"/>
        <end position="240"/>
    </location>
</feature>
<feature type="transmembrane region" description="Helical" evidence="1">
    <location>
        <begin position="313"/>
        <end position="330"/>
    </location>
</feature>
<organism evidence="4 5">
    <name type="scientific">Leptospira bouyouniensis</name>
    <dbReference type="NCBI Taxonomy" id="2484911"/>
    <lineage>
        <taxon>Bacteria</taxon>
        <taxon>Pseudomonadati</taxon>
        <taxon>Spirochaetota</taxon>
        <taxon>Spirochaetia</taxon>
        <taxon>Leptospirales</taxon>
        <taxon>Leptospiraceae</taxon>
        <taxon>Leptospira</taxon>
    </lineage>
</organism>
<feature type="transmembrane region" description="Helical" evidence="1">
    <location>
        <begin position="280"/>
        <end position="301"/>
    </location>
</feature>
<dbReference type="InterPro" id="IPR011623">
    <property type="entry name" value="7TMR_DISM_rcpt_extracell_dom1"/>
</dbReference>
<feature type="transmembrane region" description="Helical" evidence="1">
    <location>
        <begin position="368"/>
        <end position="388"/>
    </location>
</feature>
<keyword evidence="1" id="KW-0812">Transmembrane</keyword>
<proteinExistence type="predicted"/>
<evidence type="ECO:0000313" key="5">
    <source>
        <dbReference type="Proteomes" id="UP000297641"/>
    </source>
</evidence>
<name>A0A7I0IPK8_9LEPT</name>
<dbReference type="PANTHER" id="PTHR34220">
    <property type="entry name" value="SENSOR HISTIDINE KINASE YPDA"/>
    <property type="match status" value="1"/>
</dbReference>
<dbReference type="InterPro" id="IPR010559">
    <property type="entry name" value="Sig_transdc_His_kin_internal"/>
</dbReference>
<keyword evidence="4" id="KW-0808">Transferase</keyword>
<sequence length="645" mass="75207">MNHNLLLRRISRSALNHISAAIVILTIFSCNNESTNNSILKVKNGKLILPETFVLNQTSIKLDGEWDFYYQKFLSSADFGTSNSQIEKGIVSIPGFWNEIKYEGKEYDAKSYGTFRMLLTLPNHLINQKLSFYVPHSFTTYRMFLNGSMISENGIVGTNEEDTKEYWLPKIVFFTPNAKTIEIIIHVANFKSLNAGFRQSIEFGTEETMLRTKQTRVALDIFLIASLFVISLYHFTLFLLRKKDLSLLYFSLYSFSSMIYQFTSGEFFLMILFPDFEWRWLIKIFFISIYLTFPFLLSFIGKVFTNEINKIPLNLFQFIFFSFSVFVLFSESTWIEKTLLPAEISMLFCCIYIFWILTKAVIHKRESASGFLFGFLFLFLTILNDILFEKNIIKTEVYAPIGNFVLFFSQSFFLSKNHSKLHVTIEKQKLELEQSVILKDKIYHANIQSKRMELELYKKSIQPHFLMNSLSAIRYWVSESPDKSEQILDSLVGELHIILKVASKQLIPIVDEIALCKYHIGVMKMRMEKDYRFKTIGISPTEVIPPLIFHTLIENAFTHEDSLKARLSFVILKKNIKKDGNLFSVYCFIVYNHCKVEKENIMKHGSGTGLEYVRLRLEESYSGKWSLQHGKSKKGYRVIFQIQTL</sequence>
<evidence type="ECO:0000259" key="2">
    <source>
        <dbReference type="Pfam" id="PF06580"/>
    </source>
</evidence>
<dbReference type="PANTHER" id="PTHR34220:SF7">
    <property type="entry name" value="SENSOR HISTIDINE KINASE YPDA"/>
    <property type="match status" value="1"/>
</dbReference>
<dbReference type="AlphaFoldDB" id="A0A7I0IPK8"/>
<keyword evidence="4" id="KW-0418">Kinase</keyword>
<keyword evidence="1" id="KW-0472">Membrane</keyword>
<dbReference type="GO" id="GO:0000155">
    <property type="term" value="F:phosphorelay sensor kinase activity"/>
    <property type="evidence" value="ECO:0007669"/>
    <property type="project" value="InterPro"/>
</dbReference>
<dbReference type="GO" id="GO:0016020">
    <property type="term" value="C:membrane"/>
    <property type="evidence" value="ECO:0007669"/>
    <property type="project" value="InterPro"/>
</dbReference>
<accession>A0A7I0IPK8</accession>
<feature type="domain" description="7TM-DISM receptor extracellular" evidence="3">
    <location>
        <begin position="219"/>
        <end position="415"/>
    </location>
</feature>
<feature type="transmembrane region" description="Helical" evidence="1">
    <location>
        <begin position="252"/>
        <end position="273"/>
    </location>
</feature>
<comment type="caution">
    <text evidence="4">The sequence shown here is derived from an EMBL/GenBank/DDBJ whole genome shotgun (WGS) entry which is preliminary data.</text>
</comment>
<dbReference type="InterPro" id="IPR008979">
    <property type="entry name" value="Galactose-bd-like_sf"/>
</dbReference>
<feature type="transmembrane region" description="Helical" evidence="1">
    <location>
        <begin position="342"/>
        <end position="362"/>
    </location>
</feature>
<protein>
    <submittedName>
        <fullName evidence="4">Histidine kinase</fullName>
    </submittedName>
</protein>
<evidence type="ECO:0000313" key="4">
    <source>
        <dbReference type="EMBL" id="TGL06699.1"/>
    </source>
</evidence>
<feature type="domain" description="Signal transduction histidine kinase internal region" evidence="2">
    <location>
        <begin position="452"/>
        <end position="529"/>
    </location>
</feature>
<gene>
    <name evidence="4" type="ORF">EHQ43_09890</name>
</gene>